<protein>
    <submittedName>
        <fullName evidence="1">Uncharacterized protein</fullName>
    </submittedName>
</protein>
<sequence length="110" mass="12104">MAQFENVKQKVVLKVINMIDDKMKQKAIEAAADVHGVDSIAAELENQELMVVGEMDAVAVVKKLKKVAGTVDIVSVGPAVAPEEPPPSPPPPADKKRRRRKRRNKILKMK</sequence>
<evidence type="ECO:0000313" key="1">
    <source>
        <dbReference type="EMBL" id="KAI3817989.1"/>
    </source>
</evidence>
<comment type="caution">
    <text evidence="1">The sequence shown here is derived from an EMBL/GenBank/DDBJ whole genome shotgun (WGS) entry which is preliminary data.</text>
</comment>
<evidence type="ECO:0000313" key="2">
    <source>
        <dbReference type="Proteomes" id="UP001056120"/>
    </source>
</evidence>
<dbReference type="EMBL" id="CM042021">
    <property type="protein sequence ID" value="KAI3817989.1"/>
    <property type="molecule type" value="Genomic_DNA"/>
</dbReference>
<proteinExistence type="predicted"/>
<reference evidence="1 2" key="2">
    <citation type="journal article" date="2022" name="Mol. Ecol. Resour.">
        <title>The genomes of chicory, endive, great burdock and yacon provide insights into Asteraceae paleo-polyploidization history and plant inulin production.</title>
        <authorList>
            <person name="Fan W."/>
            <person name="Wang S."/>
            <person name="Wang H."/>
            <person name="Wang A."/>
            <person name="Jiang F."/>
            <person name="Liu H."/>
            <person name="Zhao H."/>
            <person name="Xu D."/>
            <person name="Zhang Y."/>
        </authorList>
    </citation>
    <scope>NUCLEOTIDE SEQUENCE [LARGE SCALE GENOMIC DNA]</scope>
    <source>
        <strain evidence="2">cv. Yunnan</strain>
        <tissue evidence="1">Leaves</tissue>
    </source>
</reference>
<dbReference type="Proteomes" id="UP001056120">
    <property type="component" value="Linkage Group LG04"/>
</dbReference>
<keyword evidence="2" id="KW-1185">Reference proteome</keyword>
<accession>A0ACB9JBZ9</accession>
<reference evidence="2" key="1">
    <citation type="journal article" date="2022" name="Mol. Ecol. Resour.">
        <title>The genomes of chicory, endive, great burdock and yacon provide insights into Asteraceae palaeo-polyploidization history and plant inulin production.</title>
        <authorList>
            <person name="Fan W."/>
            <person name="Wang S."/>
            <person name="Wang H."/>
            <person name="Wang A."/>
            <person name="Jiang F."/>
            <person name="Liu H."/>
            <person name="Zhao H."/>
            <person name="Xu D."/>
            <person name="Zhang Y."/>
        </authorList>
    </citation>
    <scope>NUCLEOTIDE SEQUENCE [LARGE SCALE GENOMIC DNA]</scope>
    <source>
        <strain evidence="2">cv. Yunnan</strain>
    </source>
</reference>
<organism evidence="1 2">
    <name type="scientific">Smallanthus sonchifolius</name>
    <dbReference type="NCBI Taxonomy" id="185202"/>
    <lineage>
        <taxon>Eukaryota</taxon>
        <taxon>Viridiplantae</taxon>
        <taxon>Streptophyta</taxon>
        <taxon>Embryophyta</taxon>
        <taxon>Tracheophyta</taxon>
        <taxon>Spermatophyta</taxon>
        <taxon>Magnoliopsida</taxon>
        <taxon>eudicotyledons</taxon>
        <taxon>Gunneridae</taxon>
        <taxon>Pentapetalae</taxon>
        <taxon>asterids</taxon>
        <taxon>campanulids</taxon>
        <taxon>Asterales</taxon>
        <taxon>Asteraceae</taxon>
        <taxon>Asteroideae</taxon>
        <taxon>Heliantheae alliance</taxon>
        <taxon>Millerieae</taxon>
        <taxon>Smallanthus</taxon>
    </lineage>
</organism>
<name>A0ACB9JBZ9_9ASTR</name>
<gene>
    <name evidence="1" type="ORF">L1987_11791</name>
</gene>